<name>A0AAD7GMA7_MYCRO</name>
<dbReference type="PANTHER" id="PTHR10050">
    <property type="entry name" value="DOLICHYL-PHOSPHATE-MANNOSE--PROTEIN MANNOSYLTRANSFERASE"/>
    <property type="match status" value="1"/>
</dbReference>
<proteinExistence type="predicted"/>
<dbReference type="PANTHER" id="PTHR10050:SF46">
    <property type="entry name" value="PROTEIN O-MANNOSYL-TRANSFERASE 2"/>
    <property type="match status" value="1"/>
</dbReference>
<dbReference type="AlphaFoldDB" id="A0AAD7GMA7"/>
<evidence type="ECO:0000313" key="4">
    <source>
        <dbReference type="Proteomes" id="UP001221757"/>
    </source>
</evidence>
<dbReference type="Pfam" id="PF02815">
    <property type="entry name" value="MIR"/>
    <property type="match status" value="1"/>
</dbReference>
<evidence type="ECO:0000259" key="2">
    <source>
        <dbReference type="PROSITE" id="PS50919"/>
    </source>
</evidence>
<dbReference type="SMART" id="SM00472">
    <property type="entry name" value="MIR"/>
    <property type="match status" value="3"/>
</dbReference>
<dbReference type="InterPro" id="IPR027005">
    <property type="entry name" value="PMT-like"/>
</dbReference>
<protein>
    <submittedName>
        <fullName evidence="3">MIR motif-containing protein</fullName>
    </submittedName>
</protein>
<dbReference type="SUPFAM" id="SSF82109">
    <property type="entry name" value="MIR domain"/>
    <property type="match status" value="1"/>
</dbReference>
<dbReference type="Proteomes" id="UP001221757">
    <property type="component" value="Unassembled WGS sequence"/>
</dbReference>
<feature type="domain" description="MIR" evidence="2">
    <location>
        <begin position="43"/>
        <end position="97"/>
    </location>
</feature>
<accession>A0AAD7GMA7</accession>
<feature type="domain" description="MIR" evidence="2">
    <location>
        <begin position="175"/>
        <end position="227"/>
    </location>
</feature>
<keyword evidence="1" id="KW-0677">Repeat</keyword>
<dbReference type="PROSITE" id="PS50919">
    <property type="entry name" value="MIR"/>
    <property type="match status" value="3"/>
</dbReference>
<dbReference type="InterPro" id="IPR016093">
    <property type="entry name" value="MIR_motif"/>
</dbReference>
<evidence type="ECO:0000313" key="3">
    <source>
        <dbReference type="EMBL" id="KAJ7697642.1"/>
    </source>
</evidence>
<organism evidence="3 4">
    <name type="scientific">Mycena rosella</name>
    <name type="common">Pink bonnet</name>
    <name type="synonym">Agaricus rosellus</name>
    <dbReference type="NCBI Taxonomy" id="1033263"/>
    <lineage>
        <taxon>Eukaryota</taxon>
        <taxon>Fungi</taxon>
        <taxon>Dikarya</taxon>
        <taxon>Basidiomycota</taxon>
        <taxon>Agaricomycotina</taxon>
        <taxon>Agaricomycetes</taxon>
        <taxon>Agaricomycetidae</taxon>
        <taxon>Agaricales</taxon>
        <taxon>Marasmiineae</taxon>
        <taxon>Mycenaceae</taxon>
        <taxon>Mycena</taxon>
    </lineage>
</organism>
<sequence>MSRSILSVLCFILVPGLCLVGLYNIQTARFHSHVDFEAPWPEVSAIPFGSLVTLRHLSASGNYLHSHSRVYPEGSRQQQVSLVPERIAATKWRVYNASANYSTRTRDALQHPRLPIPDASTLKLEHVVTGKHLHSHDILPPVSKDKYLQEVSAYGFPGFVGDANDSWDLELTEDSAVLTMASPVRLRHMLTGCFLSAGGTLPEWGLGLREVICTRGAVGDLWLIEEAL</sequence>
<dbReference type="EMBL" id="JARKIE010000029">
    <property type="protein sequence ID" value="KAJ7697642.1"/>
    <property type="molecule type" value="Genomic_DNA"/>
</dbReference>
<dbReference type="GO" id="GO:0004169">
    <property type="term" value="F:dolichyl-phosphate-mannose-protein mannosyltransferase activity"/>
    <property type="evidence" value="ECO:0007669"/>
    <property type="project" value="TreeGrafter"/>
</dbReference>
<reference evidence="3" key="1">
    <citation type="submission" date="2023-03" db="EMBL/GenBank/DDBJ databases">
        <title>Massive genome expansion in bonnet fungi (Mycena s.s.) driven by repeated elements and novel gene families across ecological guilds.</title>
        <authorList>
            <consortium name="Lawrence Berkeley National Laboratory"/>
            <person name="Harder C.B."/>
            <person name="Miyauchi S."/>
            <person name="Viragh M."/>
            <person name="Kuo A."/>
            <person name="Thoen E."/>
            <person name="Andreopoulos B."/>
            <person name="Lu D."/>
            <person name="Skrede I."/>
            <person name="Drula E."/>
            <person name="Henrissat B."/>
            <person name="Morin E."/>
            <person name="Kohler A."/>
            <person name="Barry K."/>
            <person name="LaButti K."/>
            <person name="Morin E."/>
            <person name="Salamov A."/>
            <person name="Lipzen A."/>
            <person name="Mereny Z."/>
            <person name="Hegedus B."/>
            <person name="Baldrian P."/>
            <person name="Stursova M."/>
            <person name="Weitz H."/>
            <person name="Taylor A."/>
            <person name="Grigoriev I.V."/>
            <person name="Nagy L.G."/>
            <person name="Martin F."/>
            <person name="Kauserud H."/>
        </authorList>
    </citation>
    <scope>NUCLEOTIDE SEQUENCE</scope>
    <source>
        <strain evidence="3">CBHHK067</strain>
    </source>
</reference>
<evidence type="ECO:0000256" key="1">
    <source>
        <dbReference type="ARBA" id="ARBA00022737"/>
    </source>
</evidence>
<dbReference type="Gene3D" id="2.80.10.50">
    <property type="match status" value="1"/>
</dbReference>
<gene>
    <name evidence="3" type="ORF">B0H17DRAFT_1130251</name>
</gene>
<keyword evidence="4" id="KW-1185">Reference proteome</keyword>
<comment type="caution">
    <text evidence="3">The sequence shown here is derived from an EMBL/GenBank/DDBJ whole genome shotgun (WGS) entry which is preliminary data.</text>
</comment>
<dbReference type="InterPro" id="IPR036300">
    <property type="entry name" value="MIR_dom_sf"/>
</dbReference>
<feature type="domain" description="MIR" evidence="2">
    <location>
        <begin position="113"/>
        <end position="172"/>
    </location>
</feature>